<dbReference type="AlphaFoldDB" id="A0A4Y2DHV9"/>
<keyword evidence="3" id="KW-1185">Reference proteome</keyword>
<organism evidence="2 3">
    <name type="scientific">Araneus ventricosus</name>
    <name type="common">Orbweaver spider</name>
    <name type="synonym">Epeira ventricosa</name>
    <dbReference type="NCBI Taxonomy" id="182803"/>
    <lineage>
        <taxon>Eukaryota</taxon>
        <taxon>Metazoa</taxon>
        <taxon>Ecdysozoa</taxon>
        <taxon>Arthropoda</taxon>
        <taxon>Chelicerata</taxon>
        <taxon>Arachnida</taxon>
        <taxon>Araneae</taxon>
        <taxon>Araneomorphae</taxon>
        <taxon>Entelegynae</taxon>
        <taxon>Araneoidea</taxon>
        <taxon>Araneidae</taxon>
        <taxon>Araneus</taxon>
    </lineage>
</organism>
<evidence type="ECO:0000313" key="2">
    <source>
        <dbReference type="EMBL" id="GBM15606.1"/>
    </source>
</evidence>
<name>A0A4Y2DHV9_ARAVE</name>
<protein>
    <submittedName>
        <fullName evidence="2">Uncharacterized protein</fullName>
    </submittedName>
</protein>
<reference evidence="2 3" key="1">
    <citation type="journal article" date="2019" name="Sci. Rep.">
        <title>Orb-weaving spider Araneus ventricosus genome elucidates the spidroin gene catalogue.</title>
        <authorList>
            <person name="Kono N."/>
            <person name="Nakamura H."/>
            <person name="Ohtoshi R."/>
            <person name="Moran D.A.P."/>
            <person name="Shinohara A."/>
            <person name="Yoshida Y."/>
            <person name="Fujiwara M."/>
            <person name="Mori M."/>
            <person name="Tomita M."/>
            <person name="Arakawa K."/>
        </authorList>
    </citation>
    <scope>NUCLEOTIDE SEQUENCE [LARGE SCALE GENOMIC DNA]</scope>
</reference>
<evidence type="ECO:0000256" key="1">
    <source>
        <dbReference type="SAM" id="MobiDB-lite"/>
    </source>
</evidence>
<sequence>MKKNGEGQEKKKKKKEKKGAKERNEKKKEEKEESESIHVESKVGEIKDHVNSCKKIERCPKMKVEEGKGEVEGKIESGRQSTNKIEWKDKRTELKTGTAKPGESLQVMAADVERLMSLAYASALRMSRDSLGPVLCRRYQR</sequence>
<feature type="region of interest" description="Disordered" evidence="1">
    <location>
        <begin position="1"/>
        <end position="43"/>
    </location>
</feature>
<proteinExistence type="predicted"/>
<dbReference type="OrthoDB" id="6080540at2759"/>
<evidence type="ECO:0000313" key="3">
    <source>
        <dbReference type="Proteomes" id="UP000499080"/>
    </source>
</evidence>
<feature type="compositionally biased region" description="Basic and acidic residues" evidence="1">
    <location>
        <begin position="19"/>
        <end position="43"/>
    </location>
</feature>
<comment type="caution">
    <text evidence="2">The sequence shown here is derived from an EMBL/GenBank/DDBJ whole genome shotgun (WGS) entry which is preliminary data.</text>
</comment>
<dbReference type="EMBL" id="BGPR01000362">
    <property type="protein sequence ID" value="GBM15606.1"/>
    <property type="molecule type" value="Genomic_DNA"/>
</dbReference>
<gene>
    <name evidence="2" type="ORF">AVEN_95243_1</name>
</gene>
<accession>A0A4Y2DHV9</accession>
<dbReference type="Proteomes" id="UP000499080">
    <property type="component" value="Unassembled WGS sequence"/>
</dbReference>